<dbReference type="AlphaFoldDB" id="A0A9X7CIA2"/>
<dbReference type="RefSeq" id="WP_098783594.1">
    <property type="nucleotide sequence ID" value="NZ_NULI01000201.1"/>
</dbReference>
<proteinExistence type="predicted"/>
<dbReference type="GO" id="GO:0016810">
    <property type="term" value="F:hydrolase activity, acting on carbon-nitrogen (but not peptide) bonds"/>
    <property type="evidence" value="ECO:0007669"/>
    <property type="project" value="InterPro"/>
</dbReference>
<dbReference type="EMBL" id="NULI01000201">
    <property type="protein sequence ID" value="PGS67320.1"/>
    <property type="molecule type" value="Genomic_DNA"/>
</dbReference>
<protein>
    <submittedName>
        <fullName evidence="3">Peptidoglycan-N-acetylglucosamine deacetylase</fullName>
    </submittedName>
</protein>
<dbReference type="CDD" id="cd10944">
    <property type="entry name" value="CE4_SmPgdA_like"/>
    <property type="match status" value="1"/>
</dbReference>
<dbReference type="SUPFAM" id="SSF88713">
    <property type="entry name" value="Glycoside hydrolase/deacetylase"/>
    <property type="match status" value="1"/>
</dbReference>
<gene>
    <name evidence="3" type="ORF">COC69_27780</name>
</gene>
<feature type="domain" description="NodB homology" evidence="2">
    <location>
        <begin position="31"/>
        <end position="216"/>
    </location>
</feature>
<accession>A0A9X7CIA2</accession>
<dbReference type="PANTHER" id="PTHR10587">
    <property type="entry name" value="GLYCOSYL TRANSFERASE-RELATED"/>
    <property type="match status" value="1"/>
</dbReference>
<organism evidence="3 4">
    <name type="scientific">Bacillus cereus</name>
    <dbReference type="NCBI Taxonomy" id="1396"/>
    <lineage>
        <taxon>Bacteria</taxon>
        <taxon>Bacillati</taxon>
        <taxon>Bacillota</taxon>
        <taxon>Bacilli</taxon>
        <taxon>Bacillales</taxon>
        <taxon>Bacillaceae</taxon>
        <taxon>Bacillus</taxon>
        <taxon>Bacillus cereus group</taxon>
    </lineage>
</organism>
<sequence length="234" mass="27039">MSQLKTQETAPKEEGQEQVQERTVDGKPVGKWVYLTFDDGPSQYTGQFLDILKKENIKATFFMEGVNLKKTEFQENVKRAIKEGHYIGAHSMTHDANKLYKQEQFLPEMKECISIIHDITGKNPTLIRAPYGSAPELKKKEKIDQIVNAGLKMWDWTIDSEDWKLKETDAPSKILDNIQKGTTDDVEVVLMHEKPKTLEELPAIIQFYKEKGYNFGVYNESNHFHVTFTKDPRL</sequence>
<comment type="caution">
    <text evidence="3">The sequence shown here is derived from an EMBL/GenBank/DDBJ whole genome shotgun (WGS) entry which is preliminary data.</text>
</comment>
<dbReference type="InterPro" id="IPR002509">
    <property type="entry name" value="NODB_dom"/>
</dbReference>
<dbReference type="PANTHER" id="PTHR10587:SF125">
    <property type="entry name" value="POLYSACCHARIDE DEACETYLASE YHEN-RELATED"/>
    <property type="match status" value="1"/>
</dbReference>
<feature type="compositionally biased region" description="Basic and acidic residues" evidence="1">
    <location>
        <begin position="10"/>
        <end position="24"/>
    </location>
</feature>
<evidence type="ECO:0000313" key="3">
    <source>
        <dbReference type="EMBL" id="PGS67320.1"/>
    </source>
</evidence>
<dbReference type="Proteomes" id="UP000224203">
    <property type="component" value="Unassembled WGS sequence"/>
</dbReference>
<evidence type="ECO:0000313" key="4">
    <source>
        <dbReference type="Proteomes" id="UP000224203"/>
    </source>
</evidence>
<dbReference type="Gene3D" id="3.20.20.370">
    <property type="entry name" value="Glycoside hydrolase/deacetylase"/>
    <property type="match status" value="1"/>
</dbReference>
<dbReference type="Pfam" id="PF01522">
    <property type="entry name" value="Polysacc_deac_1"/>
    <property type="match status" value="1"/>
</dbReference>
<evidence type="ECO:0000259" key="2">
    <source>
        <dbReference type="PROSITE" id="PS51677"/>
    </source>
</evidence>
<evidence type="ECO:0000256" key="1">
    <source>
        <dbReference type="SAM" id="MobiDB-lite"/>
    </source>
</evidence>
<name>A0A9X7CIA2_BACCE</name>
<dbReference type="GO" id="GO:0005975">
    <property type="term" value="P:carbohydrate metabolic process"/>
    <property type="evidence" value="ECO:0007669"/>
    <property type="project" value="InterPro"/>
</dbReference>
<dbReference type="PROSITE" id="PS51677">
    <property type="entry name" value="NODB"/>
    <property type="match status" value="1"/>
</dbReference>
<dbReference type="InterPro" id="IPR011330">
    <property type="entry name" value="Glyco_hydro/deAcase_b/a-brl"/>
</dbReference>
<dbReference type="InterPro" id="IPR050248">
    <property type="entry name" value="Polysacc_deacetylase_ArnD"/>
</dbReference>
<reference evidence="3 4" key="1">
    <citation type="submission" date="2017-09" db="EMBL/GenBank/DDBJ databases">
        <title>Large-scale bioinformatics analysis of Bacillus genomes uncovers conserved roles of natural products in bacterial physiology.</title>
        <authorList>
            <consortium name="Agbiome Team Llc"/>
            <person name="Bleich R.M."/>
            <person name="Grubbs K.J."/>
            <person name="Santa Maria K.C."/>
            <person name="Allen S.E."/>
            <person name="Farag S."/>
            <person name="Shank E.A."/>
            <person name="Bowers A."/>
        </authorList>
    </citation>
    <scope>NUCLEOTIDE SEQUENCE [LARGE SCALE GENOMIC DNA]</scope>
    <source>
        <strain evidence="3 4">AFS041711</strain>
    </source>
</reference>
<feature type="region of interest" description="Disordered" evidence="1">
    <location>
        <begin position="1"/>
        <end position="24"/>
    </location>
</feature>